<dbReference type="InterPro" id="IPR035908">
    <property type="entry name" value="F0_ATP_A_sf"/>
</dbReference>
<dbReference type="Gene3D" id="1.20.120.220">
    <property type="entry name" value="ATP synthase, F0 complex, subunit A"/>
    <property type="match status" value="1"/>
</dbReference>
<feature type="transmembrane region" description="Helical" evidence="11">
    <location>
        <begin position="128"/>
        <end position="153"/>
    </location>
</feature>
<dbReference type="Proteomes" id="UP000034201">
    <property type="component" value="Unassembled WGS sequence"/>
</dbReference>
<dbReference type="PRINTS" id="PR00123">
    <property type="entry name" value="ATPASEA"/>
</dbReference>
<evidence type="ECO:0000256" key="9">
    <source>
        <dbReference type="ARBA" id="ARBA00023136"/>
    </source>
</evidence>
<dbReference type="InterPro" id="IPR023011">
    <property type="entry name" value="ATP_synth_F0_asu_AS"/>
</dbReference>
<dbReference type="PROSITE" id="PS00449">
    <property type="entry name" value="ATPASE_A"/>
    <property type="match status" value="1"/>
</dbReference>
<keyword evidence="7 11" id="KW-1133">Transmembrane helix</keyword>
<feature type="transmembrane region" description="Helical" evidence="11">
    <location>
        <begin position="223"/>
        <end position="242"/>
    </location>
</feature>
<evidence type="ECO:0000313" key="13">
    <source>
        <dbReference type="EMBL" id="KKW21408.1"/>
    </source>
</evidence>
<dbReference type="NCBIfam" id="TIGR01131">
    <property type="entry name" value="ATP_synt_6_or_A"/>
    <property type="match status" value="1"/>
</dbReference>
<evidence type="ECO:0000256" key="6">
    <source>
        <dbReference type="ARBA" id="ARBA00022781"/>
    </source>
</evidence>
<evidence type="ECO:0000256" key="10">
    <source>
        <dbReference type="ARBA" id="ARBA00023310"/>
    </source>
</evidence>
<evidence type="ECO:0000256" key="1">
    <source>
        <dbReference type="ARBA" id="ARBA00004141"/>
    </source>
</evidence>
<sequence>MPHIEIAAEPIIYLLGFSMTNTLLMSGVATLLLGSLAVLVFQRPQQIPSGVQNAFETLMDMILNMMEGAFGTRERAEKFFPLVATIFFFVLASNWLGILPGIGSIGFYEATSEGEKFVPLFRSAASDINFTLALGIITVFAVNVFGVAAIGAIKHFSKFFSFRNPIDFFVGILEFISEIAKIISFSFRLFGNVFAGEVLLVITGFLVPYLIPVPFLMLELFVGFIQALVFAMLAMVFTSIAVSHH</sequence>
<keyword evidence="10 11" id="KW-0066">ATP synthesis</keyword>
<feature type="transmembrane region" description="Helical" evidence="11">
    <location>
        <begin position="23"/>
        <end position="41"/>
    </location>
</feature>
<dbReference type="PANTHER" id="PTHR42823:SF3">
    <property type="entry name" value="ATP SYNTHASE SUBUNIT A, CHLOROPLASTIC"/>
    <property type="match status" value="1"/>
</dbReference>
<reference evidence="13 14" key="1">
    <citation type="journal article" date="2015" name="Nature">
        <title>rRNA introns, odd ribosomes, and small enigmatic genomes across a large radiation of phyla.</title>
        <authorList>
            <person name="Brown C.T."/>
            <person name="Hug L.A."/>
            <person name="Thomas B.C."/>
            <person name="Sharon I."/>
            <person name="Castelle C.J."/>
            <person name="Singh A."/>
            <person name="Wilkins M.J."/>
            <person name="Williams K.H."/>
            <person name="Banfield J.F."/>
        </authorList>
    </citation>
    <scope>NUCLEOTIDE SEQUENCE [LARGE SCALE GENOMIC DNA]</scope>
</reference>
<keyword evidence="3 11" id="KW-0813">Transport</keyword>
<dbReference type="EMBL" id="LCQQ01000007">
    <property type="protein sequence ID" value="KKW21408.1"/>
    <property type="molecule type" value="Genomic_DNA"/>
</dbReference>
<comment type="subcellular location">
    <subcellularLocation>
        <location evidence="11 12">Cell membrane</location>
        <topology evidence="11 12">Multi-pass membrane protein</topology>
    </subcellularLocation>
    <subcellularLocation>
        <location evidence="1">Membrane</location>
        <topology evidence="1">Multi-pass membrane protein</topology>
    </subcellularLocation>
</comment>
<proteinExistence type="inferred from homology"/>
<dbReference type="GO" id="GO:0005886">
    <property type="term" value="C:plasma membrane"/>
    <property type="evidence" value="ECO:0007669"/>
    <property type="project" value="UniProtKB-SubCell"/>
</dbReference>
<protein>
    <recommendedName>
        <fullName evidence="11 12">ATP synthase subunit a</fullName>
    </recommendedName>
    <alternativeName>
        <fullName evidence="11">ATP synthase F0 sector subunit a</fullName>
    </alternativeName>
    <alternativeName>
        <fullName evidence="11">F-ATPase subunit 6</fullName>
    </alternativeName>
</protein>
<feature type="transmembrane region" description="Helical" evidence="11">
    <location>
        <begin position="79"/>
        <end position="108"/>
    </location>
</feature>
<comment type="similarity">
    <text evidence="2 11 12">Belongs to the ATPase A chain family.</text>
</comment>
<dbReference type="CDD" id="cd00310">
    <property type="entry name" value="ATP-synt_Fo_a_6"/>
    <property type="match status" value="1"/>
</dbReference>
<dbReference type="Pfam" id="PF00119">
    <property type="entry name" value="ATP-synt_A"/>
    <property type="match status" value="1"/>
</dbReference>
<dbReference type="HAMAP" id="MF_01393">
    <property type="entry name" value="ATP_synth_a_bact"/>
    <property type="match status" value="1"/>
</dbReference>
<feature type="transmembrane region" description="Helical" evidence="11">
    <location>
        <begin position="189"/>
        <end position="211"/>
    </location>
</feature>
<evidence type="ECO:0000256" key="3">
    <source>
        <dbReference type="ARBA" id="ARBA00022448"/>
    </source>
</evidence>
<dbReference type="InterPro" id="IPR000568">
    <property type="entry name" value="ATP_synth_F0_asu"/>
</dbReference>
<dbReference type="InterPro" id="IPR045082">
    <property type="entry name" value="ATP_syn_F0_a_bact/chloroplast"/>
</dbReference>
<gene>
    <name evidence="11" type="primary">atpB</name>
    <name evidence="13" type="ORF">UY61_C0007G0017</name>
</gene>
<keyword evidence="9 11" id="KW-0472">Membrane</keyword>
<keyword evidence="5 11" id="KW-0812">Transmembrane</keyword>
<evidence type="ECO:0000256" key="11">
    <source>
        <dbReference type="HAMAP-Rule" id="MF_01393"/>
    </source>
</evidence>
<organism evidence="13 14">
    <name type="scientific">Candidatus Adlerbacteria bacterium GW2011_GWC1_50_9</name>
    <dbReference type="NCBI Taxonomy" id="1618608"/>
    <lineage>
        <taxon>Bacteria</taxon>
        <taxon>Candidatus Adleribacteriota</taxon>
    </lineage>
</organism>
<name>A0A0G1WRC2_9BACT</name>
<evidence type="ECO:0000256" key="5">
    <source>
        <dbReference type="ARBA" id="ARBA00022692"/>
    </source>
</evidence>
<evidence type="ECO:0000256" key="2">
    <source>
        <dbReference type="ARBA" id="ARBA00006810"/>
    </source>
</evidence>
<dbReference type="GO" id="GO:0042777">
    <property type="term" value="P:proton motive force-driven plasma membrane ATP synthesis"/>
    <property type="evidence" value="ECO:0007669"/>
    <property type="project" value="TreeGrafter"/>
</dbReference>
<dbReference type="SUPFAM" id="SSF81336">
    <property type="entry name" value="F1F0 ATP synthase subunit A"/>
    <property type="match status" value="1"/>
</dbReference>
<comment type="function">
    <text evidence="11 12">Key component of the proton channel; it plays a direct role in the translocation of protons across the membrane.</text>
</comment>
<keyword evidence="6 11" id="KW-0375">Hydrogen ion transport</keyword>
<evidence type="ECO:0000256" key="7">
    <source>
        <dbReference type="ARBA" id="ARBA00022989"/>
    </source>
</evidence>
<dbReference type="GO" id="GO:0045259">
    <property type="term" value="C:proton-transporting ATP synthase complex"/>
    <property type="evidence" value="ECO:0007669"/>
    <property type="project" value="UniProtKB-KW"/>
</dbReference>
<evidence type="ECO:0000256" key="4">
    <source>
        <dbReference type="ARBA" id="ARBA00022547"/>
    </source>
</evidence>
<evidence type="ECO:0000256" key="12">
    <source>
        <dbReference type="RuleBase" id="RU000483"/>
    </source>
</evidence>
<comment type="caution">
    <text evidence="13">The sequence shown here is derived from an EMBL/GenBank/DDBJ whole genome shotgun (WGS) entry which is preliminary data.</text>
</comment>
<dbReference type="PANTHER" id="PTHR42823">
    <property type="entry name" value="ATP SYNTHASE SUBUNIT A, CHLOROPLASTIC"/>
    <property type="match status" value="1"/>
</dbReference>
<dbReference type="AlphaFoldDB" id="A0A0G1WRC2"/>
<dbReference type="GO" id="GO:0046933">
    <property type="term" value="F:proton-transporting ATP synthase activity, rotational mechanism"/>
    <property type="evidence" value="ECO:0007669"/>
    <property type="project" value="UniProtKB-UniRule"/>
</dbReference>
<evidence type="ECO:0000256" key="8">
    <source>
        <dbReference type="ARBA" id="ARBA00023065"/>
    </source>
</evidence>
<accession>A0A0G1WRC2</accession>
<evidence type="ECO:0000313" key="14">
    <source>
        <dbReference type="Proteomes" id="UP000034201"/>
    </source>
</evidence>
<keyword evidence="8 11" id="KW-0406">Ion transport</keyword>
<keyword evidence="11" id="KW-1003">Cell membrane</keyword>
<keyword evidence="4 11" id="KW-0138">CF(0)</keyword>